<organism evidence="1 2">
    <name type="scientific">Kibdelosporangium phytohabitans</name>
    <dbReference type="NCBI Taxonomy" id="860235"/>
    <lineage>
        <taxon>Bacteria</taxon>
        <taxon>Bacillati</taxon>
        <taxon>Actinomycetota</taxon>
        <taxon>Actinomycetes</taxon>
        <taxon>Pseudonocardiales</taxon>
        <taxon>Pseudonocardiaceae</taxon>
        <taxon>Kibdelosporangium</taxon>
    </lineage>
</organism>
<dbReference type="Pfam" id="PF18966">
    <property type="entry name" value="Lipoprotein_23"/>
    <property type="match status" value="1"/>
</dbReference>
<gene>
    <name evidence="1" type="ORF">AOZ06_18420</name>
</gene>
<proteinExistence type="predicted"/>
<dbReference type="KEGG" id="kphy:AOZ06_18420"/>
<dbReference type="OrthoDB" id="3695526at2"/>
<dbReference type="EMBL" id="CP012752">
    <property type="protein sequence ID" value="ALG08629.1"/>
    <property type="molecule type" value="Genomic_DNA"/>
</dbReference>
<dbReference type="Proteomes" id="UP000063699">
    <property type="component" value="Chromosome"/>
</dbReference>
<dbReference type="AlphaFoldDB" id="A0A0N9HTW2"/>
<dbReference type="STRING" id="860235.AOZ06_18420"/>
<name>A0A0N9HTW2_9PSEU</name>
<keyword evidence="2" id="KW-1185">Reference proteome</keyword>
<protein>
    <submittedName>
        <fullName evidence="1">Uncharacterized protein</fullName>
    </submittedName>
</protein>
<evidence type="ECO:0000313" key="2">
    <source>
        <dbReference type="Proteomes" id="UP000063699"/>
    </source>
</evidence>
<sequence length="146" mass="15359">MTFKLPDGWKAQSVSTEGADAFGIADVELACELDAKPAGMLGFIRVFVGDTSKPSEDVLKAFVAKYKGKGTGDSAEKYTATKIGGADGSEVSYVSWPVDGDSKKEAAFAVKPGAKTVLVHVGGLDNEEHESMLPGFKLVKESLTAR</sequence>
<dbReference type="InterPro" id="IPR044058">
    <property type="entry name" value="Lipoprotein_23"/>
</dbReference>
<accession>A0A0N9HTW2</accession>
<reference evidence="1 2" key="1">
    <citation type="submission" date="2015-07" db="EMBL/GenBank/DDBJ databases">
        <title>Genome sequencing of Kibdelosporangium phytohabitans.</title>
        <authorList>
            <person name="Qin S."/>
            <person name="Xing K."/>
        </authorList>
    </citation>
    <scope>NUCLEOTIDE SEQUENCE [LARGE SCALE GENOMIC DNA]</scope>
    <source>
        <strain evidence="1 2">KLBMP1111</strain>
    </source>
</reference>
<evidence type="ECO:0000313" key="1">
    <source>
        <dbReference type="EMBL" id="ALG08629.1"/>
    </source>
</evidence>